<evidence type="ECO:0000313" key="5">
    <source>
        <dbReference type="EMBL" id="CAB4910442.1"/>
    </source>
</evidence>
<dbReference type="SMART" id="SM00421">
    <property type="entry name" value="HTH_LUXR"/>
    <property type="match status" value="1"/>
</dbReference>
<dbReference type="GO" id="GO:0006355">
    <property type="term" value="P:regulation of DNA-templated transcription"/>
    <property type="evidence" value="ECO:0007669"/>
    <property type="project" value="InterPro"/>
</dbReference>
<dbReference type="PROSITE" id="PS50043">
    <property type="entry name" value="HTH_LUXR_2"/>
    <property type="match status" value="1"/>
</dbReference>
<dbReference type="Gene3D" id="3.30.565.10">
    <property type="entry name" value="Histidine kinase-like ATPase, C-terminal domain"/>
    <property type="match status" value="1"/>
</dbReference>
<sequence length="430" mass="46194">MSSSAPSTPARSEPTDSLAALREVLTGPLVEIAARFSWWSSQRYPHSAMIIFTRECTGRPRKVGGDESMTSRVTIKELDDLKQSVQQSGRRALDGPGRLAGAQRRLATQLDDTTDTLLVLVPKSAAPQFDPDSDVGVAFGIVATSIRHQVVQASPAYLAESLAASSERARVISEMVDAHVDTLTSVLSTLRSKDLDDARARATASDTASAALIELRSIEEANRELGQEAVTTAFARLQGELATVLDQSSIDVEYVAPPVDGRPVPGEIARAARAVVRTVVLAYVAQPDVRRVRIAWDCDGTNLLLEVRNDGLHACDTETLTQQLSGRVHTLRGSISFESTAGWGSRVSIAIPLDPPPARADEQLLAGLNRREREVLGYLAYGKRNKDIAVSLNIGESTVKFHVASILKKLEVKTRGEAGAVGMKAGIRAS</sequence>
<dbReference type="InterPro" id="IPR016032">
    <property type="entry name" value="Sig_transdc_resp-reg_C-effctor"/>
</dbReference>
<accession>A0A6J7GRI2</accession>
<keyword evidence="3" id="KW-0804">Transcription</keyword>
<dbReference type="CDD" id="cd06170">
    <property type="entry name" value="LuxR_C_like"/>
    <property type="match status" value="1"/>
</dbReference>
<dbReference type="PRINTS" id="PR00038">
    <property type="entry name" value="HTHLUXR"/>
</dbReference>
<evidence type="ECO:0000256" key="1">
    <source>
        <dbReference type="ARBA" id="ARBA00023015"/>
    </source>
</evidence>
<dbReference type="EMBL" id="CAFBLX010000260">
    <property type="protein sequence ID" value="CAB4910442.1"/>
    <property type="molecule type" value="Genomic_DNA"/>
</dbReference>
<dbReference type="SUPFAM" id="SSF55874">
    <property type="entry name" value="ATPase domain of HSP90 chaperone/DNA topoisomerase II/histidine kinase"/>
    <property type="match status" value="1"/>
</dbReference>
<dbReference type="PANTHER" id="PTHR44688">
    <property type="entry name" value="DNA-BINDING TRANSCRIPTIONAL ACTIVATOR DEVR_DOSR"/>
    <property type="match status" value="1"/>
</dbReference>
<dbReference type="GO" id="GO:0003677">
    <property type="term" value="F:DNA binding"/>
    <property type="evidence" value="ECO:0007669"/>
    <property type="project" value="UniProtKB-KW"/>
</dbReference>
<proteinExistence type="predicted"/>
<evidence type="ECO:0000256" key="2">
    <source>
        <dbReference type="ARBA" id="ARBA00023125"/>
    </source>
</evidence>
<gene>
    <name evidence="5" type="ORF">UFOPK3472_02994</name>
</gene>
<dbReference type="AlphaFoldDB" id="A0A6J7GRI2"/>
<dbReference type="InterPro" id="IPR036890">
    <property type="entry name" value="HATPase_C_sf"/>
</dbReference>
<dbReference type="InterPro" id="IPR000792">
    <property type="entry name" value="Tscrpt_reg_LuxR_C"/>
</dbReference>
<dbReference type="SUPFAM" id="SSF46894">
    <property type="entry name" value="C-terminal effector domain of the bipartite response regulators"/>
    <property type="match status" value="1"/>
</dbReference>
<dbReference type="PROSITE" id="PS00622">
    <property type="entry name" value="HTH_LUXR_1"/>
    <property type="match status" value="1"/>
</dbReference>
<protein>
    <submittedName>
        <fullName evidence="5">Unannotated protein</fullName>
    </submittedName>
</protein>
<feature type="domain" description="HTH luxR-type" evidence="4">
    <location>
        <begin position="361"/>
        <end position="426"/>
    </location>
</feature>
<reference evidence="5" key="1">
    <citation type="submission" date="2020-05" db="EMBL/GenBank/DDBJ databases">
        <authorList>
            <person name="Chiriac C."/>
            <person name="Salcher M."/>
            <person name="Ghai R."/>
            <person name="Kavagutti S V."/>
        </authorList>
    </citation>
    <scope>NUCLEOTIDE SEQUENCE</scope>
</reference>
<dbReference type="Gene3D" id="1.10.10.10">
    <property type="entry name" value="Winged helix-like DNA-binding domain superfamily/Winged helix DNA-binding domain"/>
    <property type="match status" value="1"/>
</dbReference>
<dbReference type="Pfam" id="PF00196">
    <property type="entry name" value="GerE"/>
    <property type="match status" value="1"/>
</dbReference>
<evidence type="ECO:0000256" key="3">
    <source>
        <dbReference type="ARBA" id="ARBA00023163"/>
    </source>
</evidence>
<organism evidence="5">
    <name type="scientific">freshwater metagenome</name>
    <dbReference type="NCBI Taxonomy" id="449393"/>
    <lineage>
        <taxon>unclassified sequences</taxon>
        <taxon>metagenomes</taxon>
        <taxon>ecological metagenomes</taxon>
    </lineage>
</organism>
<keyword evidence="1" id="KW-0805">Transcription regulation</keyword>
<dbReference type="PANTHER" id="PTHR44688:SF16">
    <property type="entry name" value="DNA-BINDING TRANSCRIPTIONAL ACTIVATOR DEVR_DOSR"/>
    <property type="match status" value="1"/>
</dbReference>
<evidence type="ECO:0000259" key="4">
    <source>
        <dbReference type="PROSITE" id="PS50043"/>
    </source>
</evidence>
<dbReference type="InterPro" id="IPR036388">
    <property type="entry name" value="WH-like_DNA-bd_sf"/>
</dbReference>
<name>A0A6J7GRI2_9ZZZZ</name>
<keyword evidence="2" id="KW-0238">DNA-binding</keyword>